<evidence type="ECO:0000313" key="2">
    <source>
        <dbReference type="Proteomes" id="UP001620520"/>
    </source>
</evidence>
<comment type="caution">
    <text evidence="1">The sequence shown here is derived from an EMBL/GenBank/DDBJ whole genome shotgun (WGS) entry which is preliminary data.</text>
</comment>
<organism evidence="1 2">
    <name type="scientific">Paenarthrobacter histidinolovorans</name>
    <dbReference type="NCBI Taxonomy" id="43664"/>
    <lineage>
        <taxon>Bacteria</taxon>
        <taxon>Bacillati</taxon>
        <taxon>Actinomycetota</taxon>
        <taxon>Actinomycetes</taxon>
        <taxon>Micrococcales</taxon>
        <taxon>Micrococcaceae</taxon>
        <taxon>Paenarthrobacter</taxon>
    </lineage>
</organism>
<dbReference type="RefSeq" id="WP_404595482.1">
    <property type="nucleotide sequence ID" value="NZ_JBIYEW010000003.1"/>
</dbReference>
<reference evidence="1 2" key="1">
    <citation type="submission" date="2024-10" db="EMBL/GenBank/DDBJ databases">
        <title>Novel secondary metabolite-producing bacteria for plant disease control.</title>
        <authorList>
            <person name="Chevrette M."/>
        </authorList>
    </citation>
    <scope>NUCLEOTIDE SEQUENCE [LARGE SCALE GENOMIC DNA]</scope>
    <source>
        <strain evidence="1 2">J30 TE3557</strain>
    </source>
</reference>
<accession>A0ABW8NBY9</accession>
<name>A0ABW8NBY9_9MICC</name>
<protein>
    <submittedName>
        <fullName evidence="1">Uncharacterized protein</fullName>
    </submittedName>
</protein>
<sequence>MKTFIDRFRDVTDPKGARRDSSPAAYIDAWRSFVLECKDGYQWSIYEYENELEVRDVIDQVLSAPELTEYYELPFSRRP</sequence>
<dbReference type="EMBL" id="JBIYEW010000003">
    <property type="protein sequence ID" value="MFK4641085.1"/>
    <property type="molecule type" value="Genomic_DNA"/>
</dbReference>
<keyword evidence="2" id="KW-1185">Reference proteome</keyword>
<evidence type="ECO:0000313" key="1">
    <source>
        <dbReference type="EMBL" id="MFK4641085.1"/>
    </source>
</evidence>
<dbReference type="Proteomes" id="UP001620520">
    <property type="component" value="Unassembled WGS sequence"/>
</dbReference>
<gene>
    <name evidence="1" type="ORF">ABIA52_003974</name>
</gene>
<proteinExistence type="predicted"/>